<gene>
    <name evidence="1" type="ORF">F383_35292</name>
</gene>
<name>A0A0B0PQD8_GOSAR</name>
<dbReference type="AlphaFoldDB" id="A0A0B0PQD8"/>
<proteinExistence type="predicted"/>
<dbReference type="Proteomes" id="UP000032142">
    <property type="component" value="Unassembled WGS sequence"/>
</dbReference>
<reference evidence="2" key="1">
    <citation type="submission" date="2014-09" db="EMBL/GenBank/DDBJ databases">
        <authorList>
            <person name="Mudge J."/>
            <person name="Ramaraj T."/>
            <person name="Lindquist I.E."/>
            <person name="Bharti A.K."/>
            <person name="Sundararajan A."/>
            <person name="Cameron C.T."/>
            <person name="Woodward J.E."/>
            <person name="May G.D."/>
            <person name="Brubaker C."/>
            <person name="Broadhvest J."/>
            <person name="Wilkins T.A."/>
        </authorList>
    </citation>
    <scope>NUCLEOTIDE SEQUENCE</scope>
    <source>
        <strain evidence="2">cv. AKA8401</strain>
    </source>
</reference>
<keyword evidence="2" id="KW-1185">Reference proteome</keyword>
<sequence length="83" mass="9612">MGQVNIYLPLDQKGKQLIHTRKKLPKLLLLYPKLLDHINLHLLCINLVIHTEEIHHQLLEIQLPLHLCLPGVTTLCRLSLCLK</sequence>
<accession>A0A0B0PQD8</accession>
<protein>
    <submittedName>
        <fullName evidence="1">Uncharacterized protein</fullName>
    </submittedName>
</protein>
<organism evidence="1 2">
    <name type="scientific">Gossypium arboreum</name>
    <name type="common">Tree cotton</name>
    <name type="synonym">Gossypium nanking</name>
    <dbReference type="NCBI Taxonomy" id="29729"/>
    <lineage>
        <taxon>Eukaryota</taxon>
        <taxon>Viridiplantae</taxon>
        <taxon>Streptophyta</taxon>
        <taxon>Embryophyta</taxon>
        <taxon>Tracheophyta</taxon>
        <taxon>Spermatophyta</taxon>
        <taxon>Magnoliopsida</taxon>
        <taxon>eudicotyledons</taxon>
        <taxon>Gunneridae</taxon>
        <taxon>Pentapetalae</taxon>
        <taxon>rosids</taxon>
        <taxon>malvids</taxon>
        <taxon>Malvales</taxon>
        <taxon>Malvaceae</taxon>
        <taxon>Malvoideae</taxon>
        <taxon>Gossypium</taxon>
    </lineage>
</organism>
<dbReference type="EMBL" id="KN446026">
    <property type="protein sequence ID" value="KHG28683.1"/>
    <property type="molecule type" value="Genomic_DNA"/>
</dbReference>
<evidence type="ECO:0000313" key="2">
    <source>
        <dbReference type="Proteomes" id="UP000032142"/>
    </source>
</evidence>
<evidence type="ECO:0000313" key="1">
    <source>
        <dbReference type="EMBL" id="KHG28683.1"/>
    </source>
</evidence>